<sequence length="213" mass="25179">MKEYSGRILLRMSPQLHQEVAQLASSYSQSLNEFLIQTIEERVEKEMKTNVSFSRVKIDELKVKEVREAVIVTQHPWFMELLHKHNVYFFNPSLGRVTPMQYLLFYETTKQESDGTKNEHPRHIAYYGKVKEIIYDIQPSDYIHIPELQPLMNDPKFWDEIRTWETTNVVLLREVGTFANPLPLKNGLEARYLVNKTTTLPLLRNATYIDELY</sequence>
<dbReference type="KEGG" id="uth:DKZ56_13460"/>
<dbReference type="Pfam" id="PF05534">
    <property type="entry name" value="HicB"/>
    <property type="match status" value="1"/>
</dbReference>
<keyword evidence="2" id="KW-1185">Reference proteome</keyword>
<reference evidence="1 2" key="1">
    <citation type="submission" date="2019-02" db="EMBL/GenBank/DDBJ databases">
        <title>Ureibacillus thermophilus.</title>
        <authorList>
            <person name="Sunny J.S."/>
            <person name="Natarajan A."/>
            <person name="Saleena L.M."/>
        </authorList>
    </citation>
    <scope>NUCLEOTIDE SEQUENCE [LARGE SCALE GENOMIC DNA]</scope>
    <source>
        <strain evidence="1 2">LM102</strain>
    </source>
</reference>
<gene>
    <name evidence="1" type="ORF">DKZ56_13460</name>
</gene>
<evidence type="ECO:0000313" key="2">
    <source>
        <dbReference type="Proteomes" id="UP000291151"/>
    </source>
</evidence>
<dbReference type="InterPro" id="IPR008651">
    <property type="entry name" value="Uncharacterised_HicB"/>
</dbReference>
<accession>A0A4P6UU48</accession>
<name>A0A4P6UU48_9BACL</name>
<dbReference type="GO" id="GO:0006355">
    <property type="term" value="P:regulation of DNA-templated transcription"/>
    <property type="evidence" value="ECO:0007669"/>
    <property type="project" value="InterPro"/>
</dbReference>
<organism evidence="1 2">
    <name type="scientific">Ureibacillus thermophilus</name>
    <dbReference type="NCBI Taxonomy" id="367743"/>
    <lineage>
        <taxon>Bacteria</taxon>
        <taxon>Bacillati</taxon>
        <taxon>Bacillota</taxon>
        <taxon>Bacilli</taxon>
        <taxon>Bacillales</taxon>
        <taxon>Caryophanaceae</taxon>
        <taxon>Ureibacillus</taxon>
    </lineage>
</organism>
<dbReference type="SUPFAM" id="SSF47598">
    <property type="entry name" value="Ribbon-helix-helix"/>
    <property type="match status" value="1"/>
</dbReference>
<evidence type="ECO:0000313" key="1">
    <source>
        <dbReference type="EMBL" id="QBK26763.1"/>
    </source>
</evidence>
<dbReference type="InterPro" id="IPR010985">
    <property type="entry name" value="Ribbon_hlx_hlx"/>
</dbReference>
<dbReference type="EMBL" id="CP036528">
    <property type="protein sequence ID" value="QBK26763.1"/>
    <property type="molecule type" value="Genomic_DNA"/>
</dbReference>
<dbReference type="Proteomes" id="UP000291151">
    <property type="component" value="Chromosome"/>
</dbReference>
<dbReference type="RefSeq" id="WP_208650448.1">
    <property type="nucleotide sequence ID" value="NZ_CP036528.1"/>
</dbReference>
<protein>
    <submittedName>
        <fullName evidence="1">Toxin-antitoxin system HicB family antitoxin</fullName>
    </submittedName>
</protein>
<dbReference type="AlphaFoldDB" id="A0A4P6UU48"/>
<proteinExistence type="predicted"/>